<evidence type="ECO:0008006" key="3">
    <source>
        <dbReference type="Google" id="ProtNLM"/>
    </source>
</evidence>
<dbReference type="EMBL" id="CACRUT010000013">
    <property type="protein sequence ID" value="VYU06266.1"/>
    <property type="molecule type" value="Genomic_DNA"/>
</dbReference>
<dbReference type="RefSeq" id="WP_412441646.1">
    <property type="nucleotide sequence ID" value="NZ_CACRUT010000013.1"/>
</dbReference>
<evidence type="ECO:0000313" key="2">
    <source>
        <dbReference type="EMBL" id="VYU06266.1"/>
    </source>
</evidence>
<protein>
    <recommendedName>
        <fullName evidence="3">DUF4252 domain-containing protein</fullName>
    </recommendedName>
</protein>
<dbReference type="AlphaFoldDB" id="A0A6N3BN28"/>
<reference evidence="2" key="1">
    <citation type="submission" date="2019-11" db="EMBL/GenBank/DDBJ databases">
        <authorList>
            <person name="Feng L."/>
        </authorList>
    </citation>
    <scope>NUCLEOTIDE SEQUENCE</scope>
    <source>
        <strain evidence="2">PclaraLFYP37</strain>
    </source>
</reference>
<dbReference type="Pfam" id="PF14060">
    <property type="entry name" value="DUF4252"/>
    <property type="match status" value="1"/>
</dbReference>
<proteinExistence type="predicted"/>
<sequence length="145" mass="16727">MKRRLIVLLAGLAYIMPAAAQQTLFDRYAEKQGVTYVNINGEIIKTLLPDMSNISIKEINILDIDNRQLLQSIDKDLQQCIKDEKYKQLIKTVDSDEKVRILKKEKSSDCPSAFLITVQSKEDTQLIWITGDMRKEDLEKLLKKL</sequence>
<evidence type="ECO:0000256" key="1">
    <source>
        <dbReference type="SAM" id="SignalP"/>
    </source>
</evidence>
<dbReference type="InterPro" id="IPR025348">
    <property type="entry name" value="DUF4252"/>
</dbReference>
<name>A0A6N3BN28_9BACT</name>
<organism evidence="2">
    <name type="scientific">Paraprevotella clara</name>
    <dbReference type="NCBI Taxonomy" id="454154"/>
    <lineage>
        <taxon>Bacteria</taxon>
        <taxon>Pseudomonadati</taxon>
        <taxon>Bacteroidota</taxon>
        <taxon>Bacteroidia</taxon>
        <taxon>Bacteroidales</taxon>
        <taxon>Prevotellaceae</taxon>
        <taxon>Paraprevotella</taxon>
    </lineage>
</organism>
<feature type="signal peptide" evidence="1">
    <location>
        <begin position="1"/>
        <end position="20"/>
    </location>
</feature>
<keyword evidence="1" id="KW-0732">Signal</keyword>
<gene>
    <name evidence="2" type="ORF">PCLFYP37_01811</name>
</gene>
<accession>A0A6N3BN28</accession>
<feature type="chain" id="PRO_5026934004" description="DUF4252 domain-containing protein" evidence="1">
    <location>
        <begin position="21"/>
        <end position="145"/>
    </location>
</feature>